<evidence type="ECO:0000256" key="13">
    <source>
        <dbReference type="PIRSR" id="PIRSR602401-1"/>
    </source>
</evidence>
<keyword evidence="5 13" id="KW-0349">Heme</keyword>
<keyword evidence="7 13" id="KW-0479">Metal-binding</keyword>
<keyword evidence="10 13" id="KW-0408">Iron</keyword>
<evidence type="ECO:0000256" key="2">
    <source>
        <dbReference type="ARBA" id="ARBA00004370"/>
    </source>
</evidence>
<sequence>MLQPISLTLAALILILVVKHIRYVRTNPLRKFNGPKSGGFLFGNIKDTLLTGYAQEWMKKYGRVFGYAGILGETRFFIADTKAIAHILHQATVYPKPDGVRYNLSQIVGPGVLVVEGEQHKRQRKVMNPAFGNAYIKELTPAFLEKSIQLRDIWAQECISTVDGIYRTDGIEWMAKLTLDIIGSTGFNYSFNSLGSKVESDELQRALGVMMSPNAAMINIVKGNFPLLRLVPTPQEKVMDQARKTMNSIGTGLFAESKEFLRASGEKDNWRSRDMSSLLLRANTSSSIPENQRMTDDEVLAQVPTFFVAGHETTATTMAWTFFALTQHPDIQRKLREELLSLGTEDPSLDELNSLPYLDAVVREVLRLHSPVPFTLRVATKDDILPLRTPVTDAEGNVHDSIPIRKGDMIDIPLLAMNTDPAIWGEDALEFKPERWEKTPAEVSALPGVWGNIMSFLGGARACIGYRFSLAETKSIIYVLLRSFEFELAIPHDDLVSRASIVQRPYLRSDPGAGAKLPILIRPVVNV</sequence>
<evidence type="ECO:0000256" key="12">
    <source>
        <dbReference type="ARBA" id="ARBA00023136"/>
    </source>
</evidence>
<dbReference type="Proteomes" id="UP000054007">
    <property type="component" value="Unassembled WGS sequence"/>
</dbReference>
<dbReference type="GO" id="GO:0016020">
    <property type="term" value="C:membrane"/>
    <property type="evidence" value="ECO:0007669"/>
    <property type="project" value="UniProtKB-SubCell"/>
</dbReference>
<proteinExistence type="inferred from homology"/>
<comment type="subcellular location">
    <subcellularLocation>
        <location evidence="2">Membrane</location>
    </subcellularLocation>
</comment>
<protein>
    <submittedName>
        <fullName evidence="14">Cytochrome P450</fullName>
    </submittedName>
</protein>
<accession>A0A0D7B6E1</accession>
<dbReference type="AlphaFoldDB" id="A0A0D7B6E1"/>
<dbReference type="GO" id="GO:0004497">
    <property type="term" value="F:monooxygenase activity"/>
    <property type="evidence" value="ECO:0007669"/>
    <property type="project" value="UniProtKB-KW"/>
</dbReference>
<keyword evidence="11" id="KW-0503">Monooxygenase</keyword>
<dbReference type="PRINTS" id="PR00385">
    <property type="entry name" value="P450"/>
</dbReference>
<comment type="cofactor">
    <cofactor evidence="1 13">
        <name>heme</name>
        <dbReference type="ChEBI" id="CHEBI:30413"/>
    </cofactor>
</comment>
<organism evidence="14 15">
    <name type="scientific">Cylindrobasidium torrendii FP15055 ss-10</name>
    <dbReference type="NCBI Taxonomy" id="1314674"/>
    <lineage>
        <taxon>Eukaryota</taxon>
        <taxon>Fungi</taxon>
        <taxon>Dikarya</taxon>
        <taxon>Basidiomycota</taxon>
        <taxon>Agaricomycotina</taxon>
        <taxon>Agaricomycetes</taxon>
        <taxon>Agaricomycetidae</taxon>
        <taxon>Agaricales</taxon>
        <taxon>Marasmiineae</taxon>
        <taxon>Physalacriaceae</taxon>
        <taxon>Cylindrobasidium</taxon>
    </lineage>
</organism>
<dbReference type="InterPro" id="IPR050121">
    <property type="entry name" value="Cytochrome_P450_monoxygenase"/>
</dbReference>
<evidence type="ECO:0000256" key="4">
    <source>
        <dbReference type="ARBA" id="ARBA00010617"/>
    </source>
</evidence>
<dbReference type="GO" id="GO:0016705">
    <property type="term" value="F:oxidoreductase activity, acting on paired donors, with incorporation or reduction of molecular oxygen"/>
    <property type="evidence" value="ECO:0007669"/>
    <property type="project" value="InterPro"/>
</dbReference>
<dbReference type="CDD" id="cd11069">
    <property type="entry name" value="CYP_FUM15-like"/>
    <property type="match status" value="1"/>
</dbReference>
<keyword evidence="6" id="KW-0812">Transmembrane</keyword>
<dbReference type="InterPro" id="IPR002401">
    <property type="entry name" value="Cyt_P450_E_grp-I"/>
</dbReference>
<dbReference type="EMBL" id="KN880566">
    <property type="protein sequence ID" value="KIY66077.1"/>
    <property type="molecule type" value="Genomic_DNA"/>
</dbReference>
<gene>
    <name evidence="14" type="ORF">CYLTODRAFT_423744</name>
</gene>
<dbReference type="Pfam" id="PF00067">
    <property type="entry name" value="p450"/>
    <property type="match status" value="1"/>
</dbReference>
<dbReference type="PANTHER" id="PTHR24305">
    <property type="entry name" value="CYTOCHROME P450"/>
    <property type="match status" value="1"/>
</dbReference>
<evidence type="ECO:0000313" key="14">
    <source>
        <dbReference type="EMBL" id="KIY66077.1"/>
    </source>
</evidence>
<evidence type="ECO:0000256" key="1">
    <source>
        <dbReference type="ARBA" id="ARBA00001971"/>
    </source>
</evidence>
<dbReference type="OrthoDB" id="1470350at2759"/>
<dbReference type="PRINTS" id="PR00463">
    <property type="entry name" value="EP450I"/>
</dbReference>
<dbReference type="SUPFAM" id="SSF48264">
    <property type="entry name" value="Cytochrome P450"/>
    <property type="match status" value="1"/>
</dbReference>
<dbReference type="Gene3D" id="1.10.630.10">
    <property type="entry name" value="Cytochrome P450"/>
    <property type="match status" value="1"/>
</dbReference>
<evidence type="ECO:0000313" key="15">
    <source>
        <dbReference type="Proteomes" id="UP000054007"/>
    </source>
</evidence>
<reference evidence="14 15" key="1">
    <citation type="journal article" date="2015" name="Fungal Genet. Biol.">
        <title>Evolution of novel wood decay mechanisms in Agaricales revealed by the genome sequences of Fistulina hepatica and Cylindrobasidium torrendii.</title>
        <authorList>
            <person name="Floudas D."/>
            <person name="Held B.W."/>
            <person name="Riley R."/>
            <person name="Nagy L.G."/>
            <person name="Koehler G."/>
            <person name="Ransdell A.S."/>
            <person name="Younus H."/>
            <person name="Chow J."/>
            <person name="Chiniquy J."/>
            <person name="Lipzen A."/>
            <person name="Tritt A."/>
            <person name="Sun H."/>
            <person name="Haridas S."/>
            <person name="LaButti K."/>
            <person name="Ohm R.A."/>
            <person name="Kues U."/>
            <person name="Blanchette R.A."/>
            <person name="Grigoriev I.V."/>
            <person name="Minto R.E."/>
            <person name="Hibbett D.S."/>
        </authorList>
    </citation>
    <scope>NUCLEOTIDE SEQUENCE [LARGE SCALE GENOMIC DNA]</scope>
    <source>
        <strain evidence="14 15">FP15055 ss-10</strain>
    </source>
</reference>
<keyword evidence="12" id="KW-0472">Membrane</keyword>
<evidence type="ECO:0000256" key="6">
    <source>
        <dbReference type="ARBA" id="ARBA00022692"/>
    </source>
</evidence>
<keyword evidence="8" id="KW-1133">Transmembrane helix</keyword>
<keyword evidence="15" id="KW-1185">Reference proteome</keyword>
<evidence type="ECO:0000256" key="7">
    <source>
        <dbReference type="ARBA" id="ARBA00022723"/>
    </source>
</evidence>
<evidence type="ECO:0000256" key="10">
    <source>
        <dbReference type="ARBA" id="ARBA00023004"/>
    </source>
</evidence>
<evidence type="ECO:0000256" key="8">
    <source>
        <dbReference type="ARBA" id="ARBA00022989"/>
    </source>
</evidence>
<dbReference type="InterPro" id="IPR001128">
    <property type="entry name" value="Cyt_P450"/>
</dbReference>
<evidence type="ECO:0000256" key="11">
    <source>
        <dbReference type="ARBA" id="ARBA00023033"/>
    </source>
</evidence>
<evidence type="ECO:0000256" key="3">
    <source>
        <dbReference type="ARBA" id="ARBA00004721"/>
    </source>
</evidence>
<evidence type="ECO:0000256" key="9">
    <source>
        <dbReference type="ARBA" id="ARBA00023002"/>
    </source>
</evidence>
<comment type="similarity">
    <text evidence="4">Belongs to the cytochrome P450 family.</text>
</comment>
<dbReference type="PANTHER" id="PTHR24305:SF166">
    <property type="entry name" value="CYTOCHROME P450 12A4, MITOCHONDRIAL-RELATED"/>
    <property type="match status" value="1"/>
</dbReference>
<dbReference type="GO" id="GO:0005506">
    <property type="term" value="F:iron ion binding"/>
    <property type="evidence" value="ECO:0007669"/>
    <property type="project" value="InterPro"/>
</dbReference>
<dbReference type="STRING" id="1314674.A0A0D7B6E1"/>
<dbReference type="GO" id="GO:0020037">
    <property type="term" value="F:heme binding"/>
    <property type="evidence" value="ECO:0007669"/>
    <property type="project" value="InterPro"/>
</dbReference>
<feature type="binding site" description="axial binding residue" evidence="13">
    <location>
        <position position="463"/>
    </location>
    <ligand>
        <name>heme</name>
        <dbReference type="ChEBI" id="CHEBI:30413"/>
    </ligand>
    <ligandPart>
        <name>Fe</name>
        <dbReference type="ChEBI" id="CHEBI:18248"/>
    </ligandPart>
</feature>
<evidence type="ECO:0000256" key="5">
    <source>
        <dbReference type="ARBA" id="ARBA00022617"/>
    </source>
</evidence>
<name>A0A0D7B6E1_9AGAR</name>
<comment type="pathway">
    <text evidence="3">Secondary metabolite biosynthesis; terpenoid biosynthesis.</text>
</comment>
<dbReference type="InterPro" id="IPR036396">
    <property type="entry name" value="Cyt_P450_sf"/>
</dbReference>
<keyword evidence="9" id="KW-0560">Oxidoreductase</keyword>